<dbReference type="EMBL" id="FZNX01000001">
    <property type="protein sequence ID" value="SNR36673.1"/>
    <property type="molecule type" value="Genomic_DNA"/>
</dbReference>
<dbReference type="CDD" id="cd10456">
    <property type="entry name" value="GIY-YIG_UPF0213"/>
    <property type="match status" value="1"/>
</dbReference>
<comment type="similarity">
    <text evidence="1">Belongs to the UPF0213 family.</text>
</comment>
<dbReference type="SUPFAM" id="SSF82771">
    <property type="entry name" value="GIY-YIG endonuclease"/>
    <property type="match status" value="1"/>
</dbReference>
<dbReference type="InterPro" id="IPR000305">
    <property type="entry name" value="GIY-YIG_endonuc"/>
</dbReference>
<keyword evidence="3" id="KW-0255">Endonuclease</keyword>
<dbReference type="PROSITE" id="PS50164">
    <property type="entry name" value="GIY_YIG"/>
    <property type="match status" value="1"/>
</dbReference>
<reference evidence="4" key="1">
    <citation type="submission" date="2017-06" db="EMBL/GenBank/DDBJ databases">
        <authorList>
            <person name="Varghese N."/>
            <person name="Submissions S."/>
        </authorList>
    </citation>
    <scope>NUCLEOTIDE SEQUENCE [LARGE SCALE GENOMIC DNA]</scope>
    <source>
        <strain evidence="4">DSM 27993</strain>
    </source>
</reference>
<dbReference type="Gene3D" id="3.40.1440.10">
    <property type="entry name" value="GIY-YIG endonuclease"/>
    <property type="match status" value="1"/>
</dbReference>
<dbReference type="AlphaFoldDB" id="A0A238VS95"/>
<dbReference type="PANTHER" id="PTHR34477">
    <property type="entry name" value="UPF0213 PROTEIN YHBQ"/>
    <property type="match status" value="1"/>
</dbReference>
<dbReference type="InterPro" id="IPR035901">
    <property type="entry name" value="GIY-YIG_endonuc_sf"/>
</dbReference>
<dbReference type="Proteomes" id="UP000198412">
    <property type="component" value="Unassembled WGS sequence"/>
</dbReference>
<dbReference type="Pfam" id="PF01541">
    <property type="entry name" value="GIY-YIG"/>
    <property type="match status" value="1"/>
</dbReference>
<dbReference type="RefSeq" id="WP_089377199.1">
    <property type="nucleotide sequence ID" value="NZ_FZNX01000001.1"/>
</dbReference>
<evidence type="ECO:0000313" key="4">
    <source>
        <dbReference type="Proteomes" id="UP000198412"/>
    </source>
</evidence>
<evidence type="ECO:0000313" key="3">
    <source>
        <dbReference type="EMBL" id="SNR36673.1"/>
    </source>
</evidence>
<proteinExistence type="inferred from homology"/>
<evidence type="ECO:0000259" key="2">
    <source>
        <dbReference type="PROSITE" id="PS50164"/>
    </source>
</evidence>
<protein>
    <submittedName>
        <fullName evidence="3">Putative endonuclease</fullName>
    </submittedName>
</protein>
<sequence>MKKSYVYILKCSDNTYYTGVTSNLNNRVNKHQSGFYKNSYTHQRRPVELVFYAEFTDITIAIEKEKQLKKWSKAKKEALINNEYDSLINLAKKKFKK</sequence>
<evidence type="ECO:0000256" key="1">
    <source>
        <dbReference type="ARBA" id="ARBA00007435"/>
    </source>
</evidence>
<dbReference type="GO" id="GO:0004519">
    <property type="term" value="F:endonuclease activity"/>
    <property type="evidence" value="ECO:0007669"/>
    <property type="project" value="UniProtKB-KW"/>
</dbReference>
<gene>
    <name evidence="3" type="ORF">SAMN04488111_0901</name>
</gene>
<dbReference type="InterPro" id="IPR050190">
    <property type="entry name" value="UPF0213_domain"/>
</dbReference>
<keyword evidence="3" id="KW-0540">Nuclease</keyword>
<keyword evidence="4" id="KW-1185">Reference proteome</keyword>
<feature type="domain" description="GIY-YIG" evidence="2">
    <location>
        <begin position="2"/>
        <end position="78"/>
    </location>
</feature>
<accession>A0A238VS95</accession>
<organism evidence="3 4">
    <name type="scientific">Lutibacter flavus</name>
    <dbReference type="NCBI Taxonomy" id="691689"/>
    <lineage>
        <taxon>Bacteria</taxon>
        <taxon>Pseudomonadati</taxon>
        <taxon>Bacteroidota</taxon>
        <taxon>Flavobacteriia</taxon>
        <taxon>Flavobacteriales</taxon>
        <taxon>Flavobacteriaceae</taxon>
        <taxon>Lutibacter</taxon>
    </lineage>
</organism>
<dbReference type="SMART" id="SM00465">
    <property type="entry name" value="GIYc"/>
    <property type="match status" value="1"/>
</dbReference>
<keyword evidence="3" id="KW-0378">Hydrolase</keyword>
<dbReference type="OrthoDB" id="1495241at2"/>
<dbReference type="PANTHER" id="PTHR34477:SF1">
    <property type="entry name" value="UPF0213 PROTEIN YHBQ"/>
    <property type="match status" value="1"/>
</dbReference>
<name>A0A238VS95_9FLAO</name>